<dbReference type="Pfam" id="PF00561">
    <property type="entry name" value="Abhydrolase_1"/>
    <property type="match status" value="1"/>
</dbReference>
<dbReference type="InterPro" id="IPR000073">
    <property type="entry name" value="AB_hydrolase_1"/>
</dbReference>
<gene>
    <name evidence="2" type="ORF">HDF22_004399</name>
</gene>
<evidence type="ECO:0000259" key="1">
    <source>
        <dbReference type="Pfam" id="PF00561"/>
    </source>
</evidence>
<comment type="caution">
    <text evidence="2">The sequence shown here is derived from an EMBL/GenBank/DDBJ whole genome shotgun (WGS) entry which is preliminary data.</text>
</comment>
<evidence type="ECO:0000313" key="3">
    <source>
        <dbReference type="Proteomes" id="UP000548326"/>
    </source>
</evidence>
<evidence type="ECO:0000313" key="2">
    <source>
        <dbReference type="EMBL" id="MBB6130259.1"/>
    </source>
</evidence>
<dbReference type="EMBL" id="JACHCA010000014">
    <property type="protein sequence ID" value="MBB6130259.1"/>
    <property type="molecule type" value="Genomic_DNA"/>
</dbReference>
<dbReference type="AlphaFoldDB" id="A0A841JGH3"/>
<dbReference type="SUPFAM" id="SSF53474">
    <property type="entry name" value="alpha/beta-Hydrolases"/>
    <property type="match status" value="1"/>
</dbReference>
<protein>
    <submittedName>
        <fullName evidence="2">Pimeloyl-ACP methyl ester carboxylesterase</fullName>
    </submittedName>
</protein>
<dbReference type="PANTHER" id="PTHR46438">
    <property type="entry name" value="ALPHA/BETA-HYDROLASES SUPERFAMILY PROTEIN"/>
    <property type="match status" value="1"/>
</dbReference>
<proteinExistence type="predicted"/>
<feature type="domain" description="AB hydrolase-1" evidence="1">
    <location>
        <begin position="38"/>
        <end position="276"/>
    </location>
</feature>
<dbReference type="PANTHER" id="PTHR46438:SF2">
    <property type="entry name" value="ALPHA_BETA-HYDROLASES SUPERFAMILY PROTEIN"/>
    <property type="match status" value="1"/>
</dbReference>
<sequence length="285" mass="32970">MKSAHLHIRISAHQKIMGFLHLPGLGKAHFHEYGTGDKPLLAFHGYGMTGKQFQVLEQSILPKYHIYGFDHFFHGGSKLEGWTEEQITAGMPKDMVRVYMQEWFKMYGEQRFSVMGYSIGANLALILLEEYAHLIDDVILMAPDGLSVYKGFHFLLHNPLGKFLFRRVTKSKWLAPFVLKTVKRTGLIDHNLYQIAYNEIDTEQKRLDTYYTLNLIRLLKPDVEKVAIQINQYKINCQLIFGKDDKLFPKSAAMPFIEKLDNAEVHELALGHWLVIKALDEYLVQ</sequence>
<dbReference type="Gene3D" id="3.40.50.1820">
    <property type="entry name" value="alpha/beta hydrolase"/>
    <property type="match status" value="1"/>
</dbReference>
<reference evidence="2 3" key="1">
    <citation type="submission" date="2020-08" db="EMBL/GenBank/DDBJ databases">
        <title>Genomic Encyclopedia of Type Strains, Phase IV (KMG-V): Genome sequencing to study the core and pangenomes of soil and plant-associated prokaryotes.</title>
        <authorList>
            <person name="Whitman W."/>
        </authorList>
    </citation>
    <scope>NUCLEOTIDE SEQUENCE [LARGE SCALE GENOMIC DNA]</scope>
    <source>
        <strain evidence="2 3">MP601</strain>
    </source>
</reference>
<name>A0A841JGH3_9SPHI</name>
<dbReference type="RefSeq" id="WP_183589112.1">
    <property type="nucleotide sequence ID" value="NZ_JACHCA010000014.1"/>
</dbReference>
<dbReference type="InterPro" id="IPR029058">
    <property type="entry name" value="AB_hydrolase_fold"/>
</dbReference>
<dbReference type="Proteomes" id="UP000548326">
    <property type="component" value="Unassembled WGS sequence"/>
</dbReference>
<accession>A0A841JGH3</accession>
<organism evidence="2 3">
    <name type="scientific">Mucilaginibacter lappiensis</name>
    <dbReference type="NCBI Taxonomy" id="354630"/>
    <lineage>
        <taxon>Bacteria</taxon>
        <taxon>Pseudomonadati</taxon>
        <taxon>Bacteroidota</taxon>
        <taxon>Sphingobacteriia</taxon>
        <taxon>Sphingobacteriales</taxon>
        <taxon>Sphingobacteriaceae</taxon>
        <taxon>Mucilaginibacter</taxon>
    </lineage>
</organism>